<name>A0A914YBA8_9BILA</name>
<protein>
    <submittedName>
        <fullName evidence="4">Reduced folate carrier</fullName>
    </submittedName>
</protein>
<dbReference type="InterPro" id="IPR036259">
    <property type="entry name" value="MFS_trans_sf"/>
</dbReference>
<reference evidence="4" key="1">
    <citation type="submission" date="2022-11" db="UniProtKB">
        <authorList>
            <consortium name="WormBaseParasite"/>
        </authorList>
    </citation>
    <scope>IDENTIFICATION</scope>
</reference>
<dbReference type="NCBIfam" id="TIGR00806">
    <property type="entry name" value="rfc"/>
    <property type="match status" value="1"/>
</dbReference>
<feature type="transmembrane region" description="Helical" evidence="2">
    <location>
        <begin position="384"/>
        <end position="407"/>
    </location>
</feature>
<organism evidence="3 4">
    <name type="scientific">Panagrolaimus superbus</name>
    <dbReference type="NCBI Taxonomy" id="310955"/>
    <lineage>
        <taxon>Eukaryota</taxon>
        <taxon>Metazoa</taxon>
        <taxon>Ecdysozoa</taxon>
        <taxon>Nematoda</taxon>
        <taxon>Chromadorea</taxon>
        <taxon>Rhabditida</taxon>
        <taxon>Tylenchina</taxon>
        <taxon>Panagrolaimomorpha</taxon>
        <taxon>Panagrolaimoidea</taxon>
        <taxon>Panagrolaimidae</taxon>
        <taxon>Panagrolaimus</taxon>
    </lineage>
</organism>
<evidence type="ECO:0000313" key="4">
    <source>
        <dbReference type="WBParaSite" id="PSU_v2.g16047.t1"/>
    </source>
</evidence>
<dbReference type="PANTHER" id="PTHR10686">
    <property type="entry name" value="FOLATE TRANSPORTER"/>
    <property type="match status" value="1"/>
</dbReference>
<feature type="transmembrane region" description="Helical" evidence="2">
    <location>
        <begin position="21"/>
        <end position="37"/>
    </location>
</feature>
<dbReference type="InterPro" id="IPR002666">
    <property type="entry name" value="Folate_carrier"/>
</dbReference>
<sequence>MGAEEHRLSVVSARIRNVKKMNFAYMLPIFLCIYSIVKEIKVGEPFMYKYQTEYLNLTATQLTSEIYPFYPYAYMLILIPIFLLTDLFLYKPTMLAEVLGQIGFRFSLVFTYDVFSQQLGQVAYGIASASEVAFFSYIYAKLEKDQYRKLTSWTRAGTMGGRTCGYLLSQLIILGGLGTYRTLNEIAFVIPCIVLVACIFLPRVHWKVMVARMSEGRSRIINSKPVTKKQRPLPTTYSEYIIYRTRKLKSDFIKIYSIGFIRKWSFWWAMTTCMSLQVAQYAQTLWGEVQIDKHSPLNGFAEAGYTFTSTFAILALNAIPINWDKWGEVALVLISSIDAGVLLLYSQTGNIYVMYGCYIAYRSLYQVMITIAQWNIAKKMVCESYGLVFGANSFIALIMQSLIMFIVADKRGLAMPVRQQYVIYAGLHFLIAVIFSISVAYTVATFFCRKTKIVDQTSPTKTTSSTIGNESDATEIIERRASRKASTRTTEPLELQVKNIEQDVENHSQISPEFNDLENDFESDDDILVSDDELPTFSSSIAGTMAASFSASMSKV</sequence>
<feature type="transmembrane region" description="Helical" evidence="2">
    <location>
        <begin position="186"/>
        <end position="204"/>
    </location>
</feature>
<keyword evidence="2" id="KW-0472">Membrane</keyword>
<dbReference type="Pfam" id="PF01770">
    <property type="entry name" value="Folate_carrier"/>
    <property type="match status" value="1"/>
</dbReference>
<dbReference type="GO" id="GO:0090482">
    <property type="term" value="F:vitamin transmembrane transporter activity"/>
    <property type="evidence" value="ECO:0007669"/>
    <property type="project" value="InterPro"/>
</dbReference>
<dbReference type="PANTHER" id="PTHR10686:SF18">
    <property type="entry name" value="IP11787P-RELATED"/>
    <property type="match status" value="1"/>
</dbReference>
<evidence type="ECO:0000313" key="3">
    <source>
        <dbReference type="Proteomes" id="UP000887577"/>
    </source>
</evidence>
<feature type="transmembrane region" description="Helical" evidence="2">
    <location>
        <begin position="351"/>
        <end position="372"/>
    </location>
</feature>
<feature type="transmembrane region" description="Helical" evidence="2">
    <location>
        <begin position="427"/>
        <end position="448"/>
    </location>
</feature>
<feature type="transmembrane region" description="Helical" evidence="2">
    <location>
        <begin position="303"/>
        <end position="319"/>
    </location>
</feature>
<keyword evidence="2" id="KW-0812">Transmembrane</keyword>
<evidence type="ECO:0000256" key="1">
    <source>
        <dbReference type="ARBA" id="ARBA00005773"/>
    </source>
</evidence>
<evidence type="ECO:0000256" key="2">
    <source>
        <dbReference type="SAM" id="Phobius"/>
    </source>
</evidence>
<proteinExistence type="inferred from homology"/>
<keyword evidence="2" id="KW-1133">Transmembrane helix</keyword>
<feature type="transmembrane region" description="Helical" evidence="2">
    <location>
        <begin position="163"/>
        <end position="180"/>
    </location>
</feature>
<dbReference type="Gene3D" id="1.20.1250.20">
    <property type="entry name" value="MFS general substrate transporter like domains"/>
    <property type="match status" value="1"/>
</dbReference>
<dbReference type="SUPFAM" id="SSF103473">
    <property type="entry name" value="MFS general substrate transporter"/>
    <property type="match status" value="1"/>
</dbReference>
<dbReference type="WBParaSite" id="PSU_v2.g16047.t1">
    <property type="protein sequence ID" value="PSU_v2.g16047.t1"/>
    <property type="gene ID" value="PSU_v2.g16047"/>
</dbReference>
<dbReference type="GO" id="GO:0005886">
    <property type="term" value="C:plasma membrane"/>
    <property type="evidence" value="ECO:0007669"/>
    <property type="project" value="TreeGrafter"/>
</dbReference>
<dbReference type="Proteomes" id="UP000887577">
    <property type="component" value="Unplaced"/>
</dbReference>
<comment type="similarity">
    <text evidence="1">Belongs to the reduced folate carrier (RFC) transporter (TC 2.A.48) family.</text>
</comment>
<dbReference type="AlphaFoldDB" id="A0A914YBA8"/>
<keyword evidence="3" id="KW-1185">Reference proteome</keyword>
<accession>A0A914YBA8</accession>
<feature type="transmembrane region" description="Helical" evidence="2">
    <location>
        <begin position="69"/>
        <end position="89"/>
    </location>
</feature>